<dbReference type="Proteomes" id="UP000433652">
    <property type="component" value="Unassembled WGS sequence"/>
</dbReference>
<feature type="chain" id="PRO_5026087796" description="SnoaL-like domain-containing protein" evidence="1">
    <location>
        <begin position="20"/>
        <end position="628"/>
    </location>
</feature>
<feature type="signal peptide" evidence="1">
    <location>
        <begin position="1"/>
        <end position="19"/>
    </location>
</feature>
<evidence type="ECO:0000313" key="3">
    <source>
        <dbReference type="EMBL" id="MXO59459.1"/>
    </source>
</evidence>
<dbReference type="Pfam" id="PF13577">
    <property type="entry name" value="SnoaL_4"/>
    <property type="match status" value="3"/>
</dbReference>
<keyword evidence="4" id="KW-1185">Reference proteome</keyword>
<name>A0A6I4SVT9_9SPHN</name>
<evidence type="ECO:0000313" key="4">
    <source>
        <dbReference type="Proteomes" id="UP000433652"/>
    </source>
</evidence>
<comment type="caution">
    <text evidence="3">The sequence shown here is derived from an EMBL/GenBank/DDBJ whole genome shotgun (WGS) entry which is preliminary data.</text>
</comment>
<proteinExistence type="predicted"/>
<protein>
    <recommendedName>
        <fullName evidence="2">SnoaL-like domain-containing protein</fullName>
    </recommendedName>
</protein>
<dbReference type="InterPro" id="IPR037401">
    <property type="entry name" value="SnoaL-like"/>
</dbReference>
<dbReference type="InterPro" id="IPR032710">
    <property type="entry name" value="NTF2-like_dom_sf"/>
</dbReference>
<sequence>MIRRFILPLALLAATPAAAQDTARETAQVEDLRSIREIKRLQAEWGYYAMAGDWKAMAALGTDDVEMVLPGGNAVGRDALDDWLRERMGQGADGVAAGRLNVWLYVSPVITLSPDGQRATGRWHHIALLAEAGKSADWIGTTDVIEYRKTGEGWRIAHIRPYLQLSGPYDPGFGHDATTLERAPYHYSPDEAGVILPERRAAEPRLGEDLASEATLLLRLGMAQNRADQFGFYLDRGMYDDIVDLFAPDATIDVAGQGTFSGHAGVRKFLARFGAPGLDPGELNDRPQLMPEVSISDDGATALVRTTELGMTGQHGGEGYWSVAVNTFLLTRGDDGKWRIAMLHRRPVMRSTYKHGWAQPLPAALPPGEGVTFDGEPQPVDTAYPEHAFHMQMLGSGVVYPARGERKPLEVTANALAMAESWDGAENVSNAYGYYIDQFAWDHTSDLFARDGWKELSYIGTFIGRDHVRASMVQRYGEGGPNDAFQAIHMKTQPVVTVEGDGSRAFIRERLMQFNSSASGPGSWIGGIYENQVIKEDGVWKIAGMDLDYTWLADYKTGWTGIVPGASSRFGPSAEVIASFHPDAPLRGPAFAPYPESETLGFDYANPVSGREPPLRLRWSDEHREEQH</sequence>
<feature type="domain" description="SnoaL-like" evidence="2">
    <location>
        <begin position="228"/>
        <end position="342"/>
    </location>
</feature>
<dbReference type="RefSeq" id="WP_159793920.1">
    <property type="nucleotide sequence ID" value="NZ_WTYM01000035.1"/>
</dbReference>
<gene>
    <name evidence="3" type="ORF">GRI89_07880</name>
</gene>
<accession>A0A6I4SVT9</accession>
<evidence type="ECO:0000259" key="2">
    <source>
        <dbReference type="Pfam" id="PF13577"/>
    </source>
</evidence>
<feature type="domain" description="SnoaL-like" evidence="2">
    <location>
        <begin position="427"/>
        <end position="545"/>
    </location>
</feature>
<keyword evidence="1" id="KW-0732">Signal</keyword>
<organism evidence="3 4">
    <name type="scientific">Croceibacterium salegens</name>
    <dbReference type="NCBI Taxonomy" id="1737568"/>
    <lineage>
        <taxon>Bacteria</taxon>
        <taxon>Pseudomonadati</taxon>
        <taxon>Pseudomonadota</taxon>
        <taxon>Alphaproteobacteria</taxon>
        <taxon>Sphingomonadales</taxon>
        <taxon>Erythrobacteraceae</taxon>
        <taxon>Croceibacterium</taxon>
    </lineage>
</organism>
<dbReference type="EMBL" id="WTYM01000035">
    <property type="protein sequence ID" value="MXO59459.1"/>
    <property type="molecule type" value="Genomic_DNA"/>
</dbReference>
<dbReference type="Gene3D" id="3.10.450.50">
    <property type="match status" value="3"/>
</dbReference>
<dbReference type="SUPFAM" id="SSF54427">
    <property type="entry name" value="NTF2-like"/>
    <property type="match status" value="3"/>
</dbReference>
<dbReference type="OrthoDB" id="7541204at2"/>
<reference evidence="3 4" key="1">
    <citation type="submission" date="2019-12" db="EMBL/GenBank/DDBJ databases">
        <title>Genomic-based taxomic classification of the family Erythrobacteraceae.</title>
        <authorList>
            <person name="Xu L."/>
        </authorList>
    </citation>
    <scope>NUCLEOTIDE SEQUENCE [LARGE SCALE GENOMIC DNA]</scope>
    <source>
        <strain evidence="3 4">MCCC 1K01500</strain>
    </source>
</reference>
<dbReference type="AlphaFoldDB" id="A0A6I4SVT9"/>
<feature type="domain" description="SnoaL-like" evidence="2">
    <location>
        <begin position="31"/>
        <end position="159"/>
    </location>
</feature>
<evidence type="ECO:0000256" key="1">
    <source>
        <dbReference type="SAM" id="SignalP"/>
    </source>
</evidence>